<comment type="subcellular location">
    <subcellularLocation>
        <location evidence="1">Membrane</location>
        <topology evidence="1">Multi-pass membrane protein</topology>
    </subcellularLocation>
</comment>
<evidence type="ECO:0000256" key="5">
    <source>
        <dbReference type="SAM" id="Phobius"/>
    </source>
</evidence>
<dbReference type="GO" id="GO:0050801">
    <property type="term" value="P:monoatomic ion homeostasis"/>
    <property type="evidence" value="ECO:0007669"/>
    <property type="project" value="TreeGrafter"/>
</dbReference>
<organism evidence="7 8">
    <name type="scientific">Triparma verrucosa</name>
    <dbReference type="NCBI Taxonomy" id="1606542"/>
    <lineage>
        <taxon>Eukaryota</taxon>
        <taxon>Sar</taxon>
        <taxon>Stramenopiles</taxon>
        <taxon>Ochrophyta</taxon>
        <taxon>Bolidophyceae</taxon>
        <taxon>Parmales</taxon>
        <taxon>Triparmaceae</taxon>
        <taxon>Triparma</taxon>
    </lineage>
</organism>
<evidence type="ECO:0000256" key="2">
    <source>
        <dbReference type="ARBA" id="ARBA00022692"/>
    </source>
</evidence>
<dbReference type="GO" id="GO:0005452">
    <property type="term" value="F:solute:inorganic anion antiporter activity"/>
    <property type="evidence" value="ECO:0007669"/>
    <property type="project" value="InterPro"/>
</dbReference>
<keyword evidence="2 5" id="KW-0812">Transmembrane</keyword>
<feature type="domain" description="Bicarbonate transporter-like transmembrane" evidence="6">
    <location>
        <begin position="4"/>
        <end position="84"/>
    </location>
</feature>
<dbReference type="AlphaFoldDB" id="A0A9W7BIL7"/>
<feature type="domain" description="Bicarbonate transporter-like transmembrane" evidence="6">
    <location>
        <begin position="93"/>
        <end position="408"/>
    </location>
</feature>
<feature type="transmembrane region" description="Helical" evidence="5">
    <location>
        <begin position="35"/>
        <end position="55"/>
    </location>
</feature>
<evidence type="ECO:0000313" key="8">
    <source>
        <dbReference type="Proteomes" id="UP001165160"/>
    </source>
</evidence>
<evidence type="ECO:0000313" key="7">
    <source>
        <dbReference type="EMBL" id="GMH91101.1"/>
    </source>
</evidence>
<dbReference type="PANTHER" id="PTHR11453">
    <property type="entry name" value="ANION EXCHANGE PROTEIN"/>
    <property type="match status" value="1"/>
</dbReference>
<feature type="transmembrane region" description="Helical" evidence="5">
    <location>
        <begin position="352"/>
        <end position="369"/>
    </location>
</feature>
<name>A0A9W7BIL7_9STRA</name>
<comment type="caution">
    <text evidence="7">The sequence shown here is derived from an EMBL/GenBank/DDBJ whole genome shotgun (WGS) entry which is preliminary data.</text>
</comment>
<feature type="transmembrane region" description="Helical" evidence="5">
    <location>
        <begin position="219"/>
        <end position="237"/>
    </location>
</feature>
<dbReference type="GO" id="GO:0005886">
    <property type="term" value="C:plasma membrane"/>
    <property type="evidence" value="ECO:0007669"/>
    <property type="project" value="TreeGrafter"/>
</dbReference>
<proteinExistence type="predicted"/>
<feature type="transmembrane region" description="Helical" evidence="5">
    <location>
        <begin position="279"/>
        <end position="298"/>
    </location>
</feature>
<dbReference type="EMBL" id="BRXX01000112">
    <property type="protein sequence ID" value="GMH91101.1"/>
    <property type="molecule type" value="Genomic_DNA"/>
</dbReference>
<evidence type="ECO:0000256" key="1">
    <source>
        <dbReference type="ARBA" id="ARBA00004141"/>
    </source>
</evidence>
<dbReference type="InterPro" id="IPR011531">
    <property type="entry name" value="HCO3_transpt-like_TM_dom"/>
</dbReference>
<sequence length="435" mass="48482">MSFLAPTGLTLAFISSLYRFTTLYSIPFLPTYTCIGLWTSFYMFLVSITGAAGLIRFCTRFTDDVFNALLSCNFIYEACNSLRREFLKGSDKTRAFVCAGLAGSTFWMTDKVSGMERSVLFNEKTRRMIKDFGPAIIIITLSILNHSFLSTFTVPTLNVPTHLSLSTPRSLFVPISTLPNKIKLLSSIPALLLTCLFYFDQNISVRVVHSPENGLKKPAAYSMDMMALSFVTFWLSLTGLPWMCGATVQSMAHTKSLTTSHFDKETGEEVVESVVENRVTGFLVHAMIGGSLGFLGVLRRVPVPIVSGGVFLYLGKKLAKGNSFVARLTDVWSERSKLQRSHPLNKIGRKKLAIYTAVQLGCLSILWGLKSNSKTSIFFPGVIGLLMFLRSRILPRWFSEYEFEVLGDPSPKTVSTLKRELFSALGMKEKRKDGE</sequence>
<protein>
    <recommendedName>
        <fullName evidence="6">Bicarbonate transporter-like transmembrane domain-containing protein</fullName>
    </recommendedName>
</protein>
<dbReference type="PANTHER" id="PTHR11453:SF127">
    <property type="entry name" value="SOLUTE CARRIER FAMILY 4 MEMBER 11"/>
    <property type="match status" value="1"/>
</dbReference>
<keyword evidence="4 5" id="KW-0472">Membrane</keyword>
<dbReference type="InterPro" id="IPR003020">
    <property type="entry name" value="HCO3_transpt_euk"/>
</dbReference>
<keyword evidence="8" id="KW-1185">Reference proteome</keyword>
<reference evidence="8" key="1">
    <citation type="journal article" date="2023" name="Commun. Biol.">
        <title>Genome analysis of Parmales, the sister group of diatoms, reveals the evolutionary specialization of diatoms from phago-mixotrophs to photoautotrophs.</title>
        <authorList>
            <person name="Ban H."/>
            <person name="Sato S."/>
            <person name="Yoshikawa S."/>
            <person name="Yamada K."/>
            <person name="Nakamura Y."/>
            <person name="Ichinomiya M."/>
            <person name="Sato N."/>
            <person name="Blanc-Mathieu R."/>
            <person name="Endo H."/>
            <person name="Kuwata A."/>
            <person name="Ogata H."/>
        </authorList>
    </citation>
    <scope>NUCLEOTIDE SEQUENCE [LARGE SCALE GENOMIC DNA]</scope>
    <source>
        <strain evidence="8">NIES 3699</strain>
    </source>
</reference>
<feature type="transmembrane region" description="Helical" evidence="5">
    <location>
        <begin position="132"/>
        <end position="154"/>
    </location>
</feature>
<evidence type="ECO:0000256" key="4">
    <source>
        <dbReference type="ARBA" id="ARBA00023136"/>
    </source>
</evidence>
<keyword evidence="3 5" id="KW-1133">Transmembrane helix</keyword>
<accession>A0A9W7BIL7</accession>
<gene>
    <name evidence="7" type="ORF">TrVE_jg5042</name>
</gene>
<dbReference type="Pfam" id="PF00955">
    <property type="entry name" value="HCO3_cotransp"/>
    <property type="match status" value="2"/>
</dbReference>
<dbReference type="Proteomes" id="UP001165160">
    <property type="component" value="Unassembled WGS sequence"/>
</dbReference>
<evidence type="ECO:0000259" key="6">
    <source>
        <dbReference type="Pfam" id="PF00955"/>
    </source>
</evidence>
<evidence type="ECO:0000256" key="3">
    <source>
        <dbReference type="ARBA" id="ARBA00022989"/>
    </source>
</evidence>
<dbReference type="GO" id="GO:0006820">
    <property type="term" value="P:monoatomic anion transport"/>
    <property type="evidence" value="ECO:0007669"/>
    <property type="project" value="InterPro"/>
</dbReference>